<sequence length="151" mass="18230">MSGLLLVKFQDRIYAKDQRRLLVWESAWDSFRPCEQIVWNPQTRQVEPFFGQYCSELFDIDYGFGETREQCTEFTDKVIDRLGEARELSDTEFWRWTEQNTEWFFDRPIVIHPCVKGKPSRAQYLTIMSLRAKTARRIPRQIRGTFKQRKH</sequence>
<proteinExistence type="predicted"/>
<accession>A0A6C0CI58</accession>
<evidence type="ECO:0000313" key="1">
    <source>
        <dbReference type="EMBL" id="QHT03973.1"/>
    </source>
</evidence>
<dbReference type="EMBL" id="MN739421">
    <property type="protein sequence ID" value="QHT03973.1"/>
    <property type="molecule type" value="Genomic_DNA"/>
</dbReference>
<name>A0A6C0CI58_9ZZZZ</name>
<protein>
    <submittedName>
        <fullName evidence="1">Uncharacterized protein</fullName>
    </submittedName>
</protein>
<reference evidence="1" key="1">
    <citation type="journal article" date="2020" name="Nature">
        <title>Giant virus diversity and host interactions through global metagenomics.</title>
        <authorList>
            <person name="Schulz F."/>
            <person name="Roux S."/>
            <person name="Paez-Espino D."/>
            <person name="Jungbluth S."/>
            <person name="Walsh D.A."/>
            <person name="Denef V.J."/>
            <person name="McMahon K.D."/>
            <person name="Konstantinidis K.T."/>
            <person name="Eloe-Fadrosh E.A."/>
            <person name="Kyrpides N.C."/>
            <person name="Woyke T."/>
        </authorList>
    </citation>
    <scope>NUCLEOTIDE SEQUENCE</scope>
    <source>
        <strain evidence="1">GVMAG-M-3300021137-6</strain>
    </source>
</reference>
<organism evidence="1">
    <name type="scientific">viral metagenome</name>
    <dbReference type="NCBI Taxonomy" id="1070528"/>
    <lineage>
        <taxon>unclassified sequences</taxon>
        <taxon>metagenomes</taxon>
        <taxon>organismal metagenomes</taxon>
    </lineage>
</organism>
<dbReference type="AlphaFoldDB" id="A0A6C0CI58"/>